<comment type="caution">
    <text evidence="1">The sequence shown here is derived from an EMBL/GenBank/DDBJ whole genome shotgun (WGS) entry which is preliminary data.</text>
</comment>
<dbReference type="EMBL" id="JACEON010000026">
    <property type="protein sequence ID" value="MBA4613826.1"/>
    <property type="molecule type" value="Genomic_DNA"/>
</dbReference>
<reference evidence="1 2" key="2">
    <citation type="submission" date="2020-08" db="EMBL/GenBank/DDBJ databases">
        <title>Stappia taiwanensis sp. nov., isolated from a coastal thermal spring.</title>
        <authorList>
            <person name="Kampfer P."/>
        </authorList>
    </citation>
    <scope>NUCLEOTIDE SEQUENCE [LARGE SCALE GENOMIC DNA]</scope>
    <source>
        <strain evidence="1 2">DSM 23284</strain>
    </source>
</reference>
<evidence type="ECO:0000313" key="2">
    <source>
        <dbReference type="Proteomes" id="UP000559404"/>
    </source>
</evidence>
<keyword evidence="2" id="KW-1185">Reference proteome</keyword>
<reference evidence="1 2" key="1">
    <citation type="submission" date="2020-07" db="EMBL/GenBank/DDBJ databases">
        <authorList>
            <person name="Li M."/>
        </authorList>
    </citation>
    <scope>NUCLEOTIDE SEQUENCE [LARGE SCALE GENOMIC DNA]</scope>
    <source>
        <strain evidence="1 2">DSM 23284</strain>
    </source>
</reference>
<sequence length="80" mass="8735">MSESDDLFIVINRVCTGRAPRSVLEALADQMAQVLASCAPDHAEAKAAAAELFRQILAHVDAVEDQFGIPFRADRRDEGH</sequence>
<dbReference type="AlphaFoldDB" id="A0A838XZG1"/>
<dbReference type="RefSeq" id="WP_181762025.1">
    <property type="nucleotide sequence ID" value="NZ_BMCR01000001.1"/>
</dbReference>
<name>A0A838XZG1_9HYPH</name>
<dbReference type="Proteomes" id="UP000559404">
    <property type="component" value="Unassembled WGS sequence"/>
</dbReference>
<protein>
    <submittedName>
        <fullName evidence="1">Uncharacterized protein</fullName>
    </submittedName>
</protein>
<gene>
    <name evidence="1" type="ORF">H1W37_19385</name>
</gene>
<accession>A0A838XZG1</accession>
<evidence type="ECO:0000313" key="1">
    <source>
        <dbReference type="EMBL" id="MBA4613826.1"/>
    </source>
</evidence>
<proteinExistence type="predicted"/>
<organism evidence="1 2">
    <name type="scientific">Stappia taiwanensis</name>
    <dbReference type="NCBI Taxonomy" id="992267"/>
    <lineage>
        <taxon>Bacteria</taxon>
        <taxon>Pseudomonadati</taxon>
        <taxon>Pseudomonadota</taxon>
        <taxon>Alphaproteobacteria</taxon>
        <taxon>Hyphomicrobiales</taxon>
        <taxon>Stappiaceae</taxon>
        <taxon>Stappia</taxon>
    </lineage>
</organism>